<dbReference type="InterPro" id="IPR036869">
    <property type="entry name" value="J_dom_sf"/>
</dbReference>
<gene>
    <name evidence="2" type="ORF">DCAF_LOCUS6243</name>
</gene>
<dbReference type="Gene3D" id="1.10.287.110">
    <property type="entry name" value="DnaJ domain"/>
    <property type="match status" value="1"/>
</dbReference>
<dbReference type="SMART" id="SM00271">
    <property type="entry name" value="DnaJ"/>
    <property type="match status" value="1"/>
</dbReference>
<dbReference type="AlphaFoldDB" id="A0AAV1R690"/>
<evidence type="ECO:0000259" key="1">
    <source>
        <dbReference type="PROSITE" id="PS50076"/>
    </source>
</evidence>
<dbReference type="EMBL" id="CAWUPB010000893">
    <property type="protein sequence ID" value="CAK7328518.1"/>
    <property type="molecule type" value="Genomic_DNA"/>
</dbReference>
<dbReference type="PANTHER" id="PTHR45376:SF5">
    <property type="entry name" value="CHAPERONE DNAJ-DOMAIN SUPERFAMILY PROTEIN"/>
    <property type="match status" value="1"/>
</dbReference>
<sequence length="315" mass="35993">MQIPRWRNVLMLKNSLVPASSQSMTTKTHLVSIHTTPITCQKWKSKRGDELKWEESQSLRLRRNKKEMKLPQGMTFTGSEVINSGESYMGLWMKEDLNNNLRYSTRQKRADAKKALKNLLYNSGASRSSFEVQNVHLTNWTTDFIKCSGKLRRESFSEDFGDPEPVFQAAFGSRWYTWSNNKSFQSKPSGFEWRGSPKGKNQRYRGWDASSETEFDNALYSVGSRSDRTILGLPPTGPLKIEDVKNAFRLSALKWHPDKHQDALQTLSSLGQPGSFCIYKQDILSYKGHYTGKAVAEEKFKLCVDAYKSLCDALA</sequence>
<dbReference type="CDD" id="cd06257">
    <property type="entry name" value="DnaJ"/>
    <property type="match status" value="1"/>
</dbReference>
<reference evidence="2 3" key="1">
    <citation type="submission" date="2024-01" db="EMBL/GenBank/DDBJ databases">
        <authorList>
            <person name="Waweru B."/>
        </authorList>
    </citation>
    <scope>NUCLEOTIDE SEQUENCE [LARGE SCALE GENOMIC DNA]</scope>
</reference>
<evidence type="ECO:0000313" key="2">
    <source>
        <dbReference type="EMBL" id="CAK7328518.1"/>
    </source>
</evidence>
<proteinExistence type="predicted"/>
<dbReference type="PROSITE" id="PS50076">
    <property type="entry name" value="DNAJ_2"/>
    <property type="match status" value="1"/>
</dbReference>
<evidence type="ECO:0000313" key="3">
    <source>
        <dbReference type="Proteomes" id="UP001314170"/>
    </source>
</evidence>
<accession>A0AAV1R690</accession>
<organism evidence="2 3">
    <name type="scientific">Dovyalis caffra</name>
    <dbReference type="NCBI Taxonomy" id="77055"/>
    <lineage>
        <taxon>Eukaryota</taxon>
        <taxon>Viridiplantae</taxon>
        <taxon>Streptophyta</taxon>
        <taxon>Embryophyta</taxon>
        <taxon>Tracheophyta</taxon>
        <taxon>Spermatophyta</taxon>
        <taxon>Magnoliopsida</taxon>
        <taxon>eudicotyledons</taxon>
        <taxon>Gunneridae</taxon>
        <taxon>Pentapetalae</taxon>
        <taxon>rosids</taxon>
        <taxon>fabids</taxon>
        <taxon>Malpighiales</taxon>
        <taxon>Salicaceae</taxon>
        <taxon>Flacourtieae</taxon>
        <taxon>Dovyalis</taxon>
    </lineage>
</organism>
<dbReference type="Proteomes" id="UP001314170">
    <property type="component" value="Unassembled WGS sequence"/>
</dbReference>
<dbReference type="InterPro" id="IPR001623">
    <property type="entry name" value="DnaJ_domain"/>
</dbReference>
<comment type="caution">
    <text evidence="2">The sequence shown here is derived from an EMBL/GenBank/DDBJ whole genome shotgun (WGS) entry which is preliminary data.</text>
</comment>
<keyword evidence="3" id="KW-1185">Reference proteome</keyword>
<dbReference type="PANTHER" id="PTHR45376">
    <property type="entry name" value="CHAPERONE DNAJ-DOMAIN SUPERFAMILY PROTEIN-RELATED"/>
    <property type="match status" value="1"/>
</dbReference>
<name>A0AAV1R690_9ROSI</name>
<feature type="domain" description="J" evidence="1">
    <location>
        <begin position="226"/>
        <end position="315"/>
    </location>
</feature>
<dbReference type="SUPFAM" id="SSF46565">
    <property type="entry name" value="Chaperone J-domain"/>
    <property type="match status" value="1"/>
</dbReference>
<protein>
    <recommendedName>
        <fullName evidence="1">J domain-containing protein</fullName>
    </recommendedName>
</protein>